<dbReference type="RefSeq" id="WP_284292910.1">
    <property type="nucleotide sequence ID" value="NZ_BSUK01000001.1"/>
</dbReference>
<evidence type="ECO:0000313" key="1">
    <source>
        <dbReference type="EMBL" id="GMA24015.1"/>
    </source>
</evidence>
<evidence type="ECO:0000313" key="2">
    <source>
        <dbReference type="Proteomes" id="UP001157091"/>
    </source>
</evidence>
<reference evidence="2" key="1">
    <citation type="journal article" date="2019" name="Int. J. Syst. Evol. Microbiol.">
        <title>The Global Catalogue of Microorganisms (GCM) 10K type strain sequencing project: providing services to taxonomists for standard genome sequencing and annotation.</title>
        <authorList>
            <consortium name="The Broad Institute Genomics Platform"/>
            <consortium name="The Broad Institute Genome Sequencing Center for Infectious Disease"/>
            <person name="Wu L."/>
            <person name="Ma J."/>
        </authorList>
    </citation>
    <scope>NUCLEOTIDE SEQUENCE [LARGE SCALE GENOMIC DNA]</scope>
    <source>
        <strain evidence="2">NBRC 106348</strain>
    </source>
</reference>
<organism evidence="1 2">
    <name type="scientific">Luteimicrobium album</name>
    <dbReference type="NCBI Taxonomy" id="1054550"/>
    <lineage>
        <taxon>Bacteria</taxon>
        <taxon>Bacillati</taxon>
        <taxon>Actinomycetota</taxon>
        <taxon>Actinomycetes</taxon>
        <taxon>Micrococcales</taxon>
        <taxon>Luteimicrobium</taxon>
    </lineage>
</organism>
<dbReference type="Gene3D" id="2.60.40.1760">
    <property type="entry name" value="glycosyl hydrolase (family 31)"/>
    <property type="match status" value="1"/>
</dbReference>
<protein>
    <submittedName>
        <fullName evidence="1">Uncharacterized protein</fullName>
    </submittedName>
</protein>
<dbReference type="EMBL" id="BSUK01000001">
    <property type="protein sequence ID" value="GMA24015.1"/>
    <property type="molecule type" value="Genomic_DNA"/>
</dbReference>
<dbReference type="Proteomes" id="UP001157091">
    <property type="component" value="Unassembled WGS sequence"/>
</dbReference>
<sequence>MPDDARSLPVLATDPVADPRAVVQGDRYRITVLTDGLVRLEYAEDGVFEDRASTFAIRRRLPVPAFRVLDDGPNLEVVTNRFRLVYDKGPFSTSGLSVAVQGA</sequence>
<dbReference type="InterPro" id="IPR011013">
    <property type="entry name" value="Gal_mutarotase_sf_dom"/>
</dbReference>
<gene>
    <name evidence="1" type="ORF">GCM10025864_17740</name>
</gene>
<proteinExistence type="predicted"/>
<name>A0ABQ6I2J5_9MICO</name>
<comment type="caution">
    <text evidence="1">The sequence shown here is derived from an EMBL/GenBank/DDBJ whole genome shotgun (WGS) entry which is preliminary data.</text>
</comment>
<dbReference type="SUPFAM" id="SSF74650">
    <property type="entry name" value="Galactose mutarotase-like"/>
    <property type="match status" value="1"/>
</dbReference>
<accession>A0ABQ6I2J5</accession>
<keyword evidence="2" id="KW-1185">Reference proteome</keyword>